<feature type="transmembrane region" description="Helical" evidence="6">
    <location>
        <begin position="240"/>
        <end position="260"/>
    </location>
</feature>
<feature type="transmembrane region" description="Helical" evidence="6">
    <location>
        <begin position="122"/>
        <end position="142"/>
    </location>
</feature>
<keyword evidence="8" id="KW-1185">Reference proteome</keyword>
<dbReference type="GO" id="GO:0005886">
    <property type="term" value="C:plasma membrane"/>
    <property type="evidence" value="ECO:0007669"/>
    <property type="project" value="UniProtKB-SubCell"/>
</dbReference>
<evidence type="ECO:0000313" key="7">
    <source>
        <dbReference type="EMBL" id="NGZ88940.1"/>
    </source>
</evidence>
<gene>
    <name evidence="7" type="ORF">G7034_01580</name>
</gene>
<dbReference type="RefSeq" id="WP_166399209.1">
    <property type="nucleotide sequence ID" value="NZ_JAANAS010000002.1"/>
</dbReference>
<evidence type="ECO:0000313" key="8">
    <source>
        <dbReference type="Proteomes" id="UP000643701"/>
    </source>
</evidence>
<dbReference type="EMBL" id="JAANAS010000002">
    <property type="protein sequence ID" value="NGZ88940.1"/>
    <property type="molecule type" value="Genomic_DNA"/>
</dbReference>
<dbReference type="NCBIfam" id="TIGR00765">
    <property type="entry name" value="yihY_not_rbn"/>
    <property type="match status" value="1"/>
</dbReference>
<accession>A0A967DXQ4</accession>
<protein>
    <submittedName>
        <fullName evidence="7">YihY/virulence factor BrkB family protein</fullName>
    </submittedName>
</protein>
<feature type="transmembrane region" description="Helical" evidence="6">
    <location>
        <begin position="207"/>
        <end position="228"/>
    </location>
</feature>
<evidence type="ECO:0000256" key="3">
    <source>
        <dbReference type="ARBA" id="ARBA00022692"/>
    </source>
</evidence>
<feature type="transmembrane region" description="Helical" evidence="6">
    <location>
        <begin position="59"/>
        <end position="84"/>
    </location>
</feature>
<dbReference type="AlphaFoldDB" id="A0A967DXQ4"/>
<dbReference type="PANTHER" id="PTHR30213:SF0">
    <property type="entry name" value="UPF0761 MEMBRANE PROTEIN YIHY"/>
    <property type="match status" value="1"/>
</dbReference>
<comment type="caution">
    <text evidence="7">The sequence shown here is derived from an EMBL/GenBank/DDBJ whole genome shotgun (WGS) entry which is preliminary data.</text>
</comment>
<sequence>MARDAIDETINNIPVIKQVASLTKKIKLPKTEGLSLYELLKLYTFGIIKGTFSSRASSIAFSFFIAIFPFLLFLLNLIPFITFIDNFQEELLFFIEELLPPQTSGFFEDIFLDIANNPRAGLLSFVFILSIFLMSNGVNAIFTSFEYSYHTEFNRSIIRQYFVAMFVAIIIAILLLITVISTIYLTYIINDIKDMGVYLDDLYWIKWGRSIILIFMLFVGISIVYYFGTRESKKSKLFSVGSFFTTLLIILTTFLFSIYIENFASYNKIYGSIGALLILLFYIWLNSNIFLLGFELNASIYRLKRKIKK</sequence>
<keyword evidence="5 6" id="KW-0472">Membrane</keyword>
<evidence type="ECO:0000256" key="5">
    <source>
        <dbReference type="ARBA" id="ARBA00023136"/>
    </source>
</evidence>
<dbReference type="Proteomes" id="UP000643701">
    <property type="component" value="Unassembled WGS sequence"/>
</dbReference>
<name>A0A967DXQ4_9FLAO</name>
<reference evidence="7" key="1">
    <citation type="submission" date="2020-03" db="EMBL/GenBank/DDBJ databases">
        <title>Psychroflexus Maritimus sp. nov., isolate from marine sediment.</title>
        <authorList>
            <person name="Zhong Y.-L."/>
        </authorList>
    </citation>
    <scope>NUCLEOTIDE SEQUENCE</scope>
    <source>
        <strain evidence="7">C1</strain>
    </source>
</reference>
<keyword evidence="3 6" id="KW-0812">Transmembrane</keyword>
<keyword evidence="4 6" id="KW-1133">Transmembrane helix</keyword>
<evidence type="ECO:0000256" key="6">
    <source>
        <dbReference type="SAM" id="Phobius"/>
    </source>
</evidence>
<organism evidence="7 8">
    <name type="scientific">Psychroflexus maritimus</name>
    <dbReference type="NCBI Taxonomy" id="2714865"/>
    <lineage>
        <taxon>Bacteria</taxon>
        <taxon>Pseudomonadati</taxon>
        <taxon>Bacteroidota</taxon>
        <taxon>Flavobacteriia</taxon>
        <taxon>Flavobacteriales</taxon>
        <taxon>Flavobacteriaceae</taxon>
        <taxon>Psychroflexus</taxon>
    </lineage>
</organism>
<proteinExistence type="predicted"/>
<keyword evidence="2" id="KW-1003">Cell membrane</keyword>
<evidence type="ECO:0000256" key="1">
    <source>
        <dbReference type="ARBA" id="ARBA00004651"/>
    </source>
</evidence>
<dbReference type="PANTHER" id="PTHR30213">
    <property type="entry name" value="INNER MEMBRANE PROTEIN YHJD"/>
    <property type="match status" value="1"/>
</dbReference>
<dbReference type="PIRSF" id="PIRSF035875">
    <property type="entry name" value="RNase_BN"/>
    <property type="match status" value="1"/>
</dbReference>
<feature type="transmembrane region" description="Helical" evidence="6">
    <location>
        <begin position="162"/>
        <end position="187"/>
    </location>
</feature>
<feature type="transmembrane region" description="Helical" evidence="6">
    <location>
        <begin position="272"/>
        <end position="296"/>
    </location>
</feature>
<evidence type="ECO:0000256" key="2">
    <source>
        <dbReference type="ARBA" id="ARBA00022475"/>
    </source>
</evidence>
<dbReference type="InterPro" id="IPR017039">
    <property type="entry name" value="Virul_fac_BrkB"/>
</dbReference>
<comment type="subcellular location">
    <subcellularLocation>
        <location evidence="1">Cell membrane</location>
        <topology evidence="1">Multi-pass membrane protein</topology>
    </subcellularLocation>
</comment>
<dbReference type="Pfam" id="PF03631">
    <property type="entry name" value="Virul_fac_BrkB"/>
    <property type="match status" value="1"/>
</dbReference>
<evidence type="ECO:0000256" key="4">
    <source>
        <dbReference type="ARBA" id="ARBA00022989"/>
    </source>
</evidence>